<dbReference type="Pfam" id="PF03184">
    <property type="entry name" value="DDE_1"/>
    <property type="match status" value="1"/>
</dbReference>
<sequence>MDQAPNNAAAAMAPARTSWVDEMTKAFNFVCVDLRKIKSKFPKLSNKDMRKVLELNPYLRSRVETSEAAAKTKVDWQDLEKWIDTATEKMQDDHEVFFNYFIERMSPETVSFLQRSIGPNWKTRMIGHPTAVESPKLLLNVEQFWTGLSKRAENVMRHWNALRQTDLGAFQRIWTNLAPKVKRGWLKKHATELPDFPCAGIYAYLEGLEGRRPSRDPFMFSSLNIDDLSEGDNLPTLLALRKESHPSNFRTSDGHHVLLGSWSGVFPEIPLSGLVVFAVVGGHGEADPGGLPSRNEGEPQRAKHEASQDYAESDYGISYRQCAEKNGVPMASNTRELTPTIGFWQLHAQSLVYKILSECAQGLLGDRETMSTDVPPSDSISHGNKRLSVLDRSTPASPHGKSLNLLRTAFGRVDMLEILKKHLEASAKAPDTEPAVPSGTNDVLTAMTSLYGVLSTLVDERLSRLQEVEWPYGKLSPILSRLIKMLATNDPAIRAMGLFEVVRTVDREINQNEQSASIPLGVSQALSDFSVLVACLQQTSKHYRQVSDVFRHELLARSLDEEWKNQARPWSAMGDAVLDAMNKTPGINNILRPKDTDAATQHHQFWSTVETRMREASEADGTLLVVFGEIQRKAPLHKSRPAAADLSAGPFDHDAPERPTATKTRRSKKRNAPNRGAKHWPEPPTAPFPPDSPPQVVLPRIKPDKNVDFWRAIRGPCRTTFRWTGFCNAMIGIGCSKIYHGGAAIRFEWENQSGQKFSIVFHKPHGDGNGEKITQKQAREWWLWRLREKFTLVLDDTYDYKRALCEDPEAIRGWIMLIQNTIAKYGIVDSDIYNFDETGFMMGVIAAGMVVTSTERRSNTKMAQPGNREWVTVIQAINSQGYNVPPYIIVAGQYHLSTWYTETSSTPDWVIATSVNGWTTNERGLDWVKHFDRHTKPQTKGKYSLLVVDGHESHHSADFELYCKANDIVTLCMPAHSSHILQPLDVGCFGPLKKAYGRQIEDRMRRGVTHITKEDFFPAYREAFSKAMTEKNIKGGFRGAGIVPLSAESVLSKLDIRLHTPTPPGSLPQTPLPWVSMTPSNPTEASPQSNFIKSRISRHQSSSPTSIYEAVERLSKGTRGIMHHVALLRSEVQVLREENNQLSRRRRVKKTRLQHGGSLTFADARDIQSQREVNAQVEEETRRSSGRKLRAETGQRRCGVCGNTGHNWVRASSQRSEYFKRTIAEAVDEGNKYLLHEATTFELQLMFNNKTRWNSTYLMIKRAIMKQSQIQTFVAKNQQDRRLRLPEHALREHRASWLHQVVERALGLEVDHPRDMYL</sequence>
<dbReference type="InterPro" id="IPR050863">
    <property type="entry name" value="CenT-Element_Derived"/>
</dbReference>
<feature type="compositionally biased region" description="Basic residues" evidence="2">
    <location>
        <begin position="663"/>
        <end position="678"/>
    </location>
</feature>
<comment type="caution">
    <text evidence="4">The sequence shown here is derived from an EMBL/GenBank/DDBJ whole genome shotgun (WGS) entry which is preliminary data.</text>
</comment>
<keyword evidence="1" id="KW-0175">Coiled coil</keyword>
<dbReference type="GO" id="GO:0003677">
    <property type="term" value="F:DNA binding"/>
    <property type="evidence" value="ECO:0007669"/>
    <property type="project" value="TreeGrafter"/>
</dbReference>
<organism evidence="4 5">
    <name type="scientific">Colletotrichum incanum</name>
    <name type="common">Soybean anthracnose fungus</name>
    <dbReference type="NCBI Taxonomy" id="1573173"/>
    <lineage>
        <taxon>Eukaryota</taxon>
        <taxon>Fungi</taxon>
        <taxon>Dikarya</taxon>
        <taxon>Ascomycota</taxon>
        <taxon>Pezizomycotina</taxon>
        <taxon>Sordariomycetes</taxon>
        <taxon>Hypocreomycetidae</taxon>
        <taxon>Glomerellales</taxon>
        <taxon>Glomerellaceae</taxon>
        <taxon>Colletotrichum</taxon>
        <taxon>Colletotrichum spaethianum species complex</taxon>
    </lineage>
</organism>
<feature type="region of interest" description="Disordered" evidence="2">
    <location>
        <begin position="287"/>
        <end position="310"/>
    </location>
</feature>
<dbReference type="EMBL" id="LFIW01000421">
    <property type="protein sequence ID" value="KZL86421.1"/>
    <property type="molecule type" value="Genomic_DNA"/>
</dbReference>
<feature type="compositionally biased region" description="Pro residues" evidence="2">
    <location>
        <begin position="682"/>
        <end position="692"/>
    </location>
</feature>
<keyword evidence="5" id="KW-1185">Reference proteome</keyword>
<feature type="compositionally biased region" description="Basic and acidic residues" evidence="2">
    <location>
        <begin position="295"/>
        <end position="307"/>
    </location>
</feature>
<dbReference type="PANTHER" id="PTHR19303:SF62">
    <property type="entry name" value="HTH CENPB-TYPE DOMAIN-CONTAINING PROTEIN-RELATED"/>
    <property type="match status" value="1"/>
</dbReference>
<proteinExistence type="predicted"/>
<name>A0A162NXR0_COLIC</name>
<protein>
    <submittedName>
        <fullName evidence="4">Transposase</fullName>
    </submittedName>
</protein>
<feature type="coiled-coil region" evidence="1">
    <location>
        <begin position="1125"/>
        <end position="1152"/>
    </location>
</feature>
<evidence type="ECO:0000256" key="2">
    <source>
        <dbReference type="SAM" id="MobiDB-lite"/>
    </source>
</evidence>
<accession>A0A162NXR0</accession>
<gene>
    <name evidence="4" type="ORF">CI238_12881</name>
</gene>
<dbReference type="InterPro" id="IPR004875">
    <property type="entry name" value="DDE_SF_endonuclease_dom"/>
</dbReference>
<feature type="region of interest" description="Disordered" evidence="2">
    <location>
        <begin position="636"/>
        <end position="692"/>
    </location>
</feature>
<evidence type="ECO:0000256" key="1">
    <source>
        <dbReference type="SAM" id="Coils"/>
    </source>
</evidence>
<evidence type="ECO:0000313" key="5">
    <source>
        <dbReference type="Proteomes" id="UP000076584"/>
    </source>
</evidence>
<dbReference type="PANTHER" id="PTHR19303">
    <property type="entry name" value="TRANSPOSON"/>
    <property type="match status" value="1"/>
</dbReference>
<feature type="domain" description="DDE-1" evidence="3">
    <location>
        <begin position="868"/>
        <end position="1037"/>
    </location>
</feature>
<evidence type="ECO:0000313" key="4">
    <source>
        <dbReference type="EMBL" id="KZL86421.1"/>
    </source>
</evidence>
<dbReference type="Proteomes" id="UP000076584">
    <property type="component" value="Unassembled WGS sequence"/>
</dbReference>
<reference evidence="4 5" key="1">
    <citation type="submission" date="2015-06" db="EMBL/GenBank/DDBJ databases">
        <title>Survival trade-offs in plant roots during colonization by closely related pathogenic and mutualistic fungi.</title>
        <authorList>
            <person name="Hacquard S."/>
            <person name="Kracher B."/>
            <person name="Hiruma K."/>
            <person name="Weinman A."/>
            <person name="Muench P."/>
            <person name="Garrido Oter R."/>
            <person name="Ver Loren van Themaat E."/>
            <person name="Dallerey J.-F."/>
            <person name="Damm U."/>
            <person name="Henrissat B."/>
            <person name="Lespinet O."/>
            <person name="Thon M."/>
            <person name="Kemen E."/>
            <person name="McHardy A.C."/>
            <person name="Schulze-Lefert P."/>
            <person name="O'Connell R.J."/>
        </authorList>
    </citation>
    <scope>NUCLEOTIDE SEQUENCE [LARGE SCALE GENOMIC DNA]</scope>
    <source>
        <strain evidence="4 5">MAFF 238704</strain>
    </source>
</reference>
<evidence type="ECO:0000259" key="3">
    <source>
        <dbReference type="Pfam" id="PF03184"/>
    </source>
</evidence>
<dbReference type="GO" id="GO:0005634">
    <property type="term" value="C:nucleus"/>
    <property type="evidence" value="ECO:0007669"/>
    <property type="project" value="TreeGrafter"/>
</dbReference>